<dbReference type="SUPFAM" id="SSF52540">
    <property type="entry name" value="P-loop containing nucleoside triphosphate hydrolases"/>
    <property type="match status" value="1"/>
</dbReference>
<dbReference type="Proteomes" id="UP000008808">
    <property type="component" value="Chromosome"/>
</dbReference>
<protein>
    <recommendedName>
        <fullName evidence="3">Sulfotransferase domain-containing protein</fullName>
    </recommendedName>
</protein>
<dbReference type="EMBL" id="CP000157">
    <property type="protein sequence ID" value="ABC64534.1"/>
    <property type="molecule type" value="Genomic_DNA"/>
</dbReference>
<proteinExistence type="predicted"/>
<dbReference type="HOGENOM" id="CLU_094916_0_0_5"/>
<sequence length="226" mass="24920">MSIRSWIKNCVSPYPRLFLPLYRLTARPGFRHLAVGPDTDIVFEGFPRSANTYAVVAFETAQQRPVTIAHHTHAEAQVLEGARLGIPVVVLIRRPADAIASLRVMERFDPDRALDRWIAFHRAVLRVSDRVVVADFETVTSDMGGVIDAVNATFGTRFDRCDDSEAGRTAVFAQIDAINAANPVNDVLGLARPSEDKLVHRNALDLAFDARTLAEANALFDRLTAA</sequence>
<dbReference type="OrthoDB" id="287064at2"/>
<organism evidence="1 2">
    <name type="scientific">Erythrobacter litoralis (strain HTCC2594)</name>
    <dbReference type="NCBI Taxonomy" id="314225"/>
    <lineage>
        <taxon>Bacteria</taxon>
        <taxon>Pseudomonadati</taxon>
        <taxon>Pseudomonadota</taxon>
        <taxon>Alphaproteobacteria</taxon>
        <taxon>Sphingomonadales</taxon>
        <taxon>Erythrobacteraceae</taxon>
        <taxon>Erythrobacter/Porphyrobacter group</taxon>
        <taxon>Erythrobacter</taxon>
    </lineage>
</organism>
<dbReference type="KEGG" id="eli:ELI_12210"/>
<evidence type="ECO:0000313" key="1">
    <source>
        <dbReference type="EMBL" id="ABC64534.1"/>
    </source>
</evidence>
<dbReference type="eggNOG" id="ENOG5032YKB">
    <property type="taxonomic scope" value="Bacteria"/>
</dbReference>
<accession>Q2N707</accession>
<reference evidence="2" key="1">
    <citation type="journal article" date="2009" name="J. Bacteriol.">
        <title>Complete genome sequence of Erythrobacter litoralis HTCC2594.</title>
        <authorList>
            <person name="Oh H.M."/>
            <person name="Giovannoni S.J."/>
            <person name="Ferriera S."/>
            <person name="Johnson J."/>
            <person name="Cho J.C."/>
        </authorList>
    </citation>
    <scope>NUCLEOTIDE SEQUENCE [LARGE SCALE GENOMIC DNA]</scope>
    <source>
        <strain evidence="2">HTCC2594</strain>
    </source>
</reference>
<evidence type="ECO:0000313" key="2">
    <source>
        <dbReference type="Proteomes" id="UP000008808"/>
    </source>
</evidence>
<dbReference type="AlphaFoldDB" id="Q2N707"/>
<gene>
    <name evidence="1" type="ordered locus">ELI_12210</name>
</gene>
<evidence type="ECO:0008006" key="3">
    <source>
        <dbReference type="Google" id="ProtNLM"/>
    </source>
</evidence>
<name>Q2N707_ERYLH</name>
<dbReference type="InterPro" id="IPR027417">
    <property type="entry name" value="P-loop_NTPase"/>
</dbReference>
<dbReference type="RefSeq" id="WP_011415356.1">
    <property type="nucleotide sequence ID" value="NC_007722.1"/>
</dbReference>
<keyword evidence="2" id="KW-1185">Reference proteome</keyword>